<dbReference type="Proteomes" id="UP000810171">
    <property type="component" value="Unassembled WGS sequence"/>
</dbReference>
<accession>A0ABS3Z6X9</accession>
<gene>
    <name evidence="2" type="ORF">H9C73_01290</name>
</gene>
<comment type="caution">
    <text evidence="2">The sequence shown here is derived from an EMBL/GenBank/DDBJ whole genome shotgun (WGS) entry which is preliminary data.</text>
</comment>
<reference evidence="2 3" key="1">
    <citation type="submission" date="2020-09" db="EMBL/GenBank/DDBJ databases">
        <authorList>
            <person name="Tanuku N.R.S."/>
        </authorList>
    </citation>
    <scope>NUCLEOTIDE SEQUENCE [LARGE SCALE GENOMIC DNA]</scope>
    <source>
        <strain evidence="2 3">AK62</strain>
    </source>
</reference>
<organism evidence="2 3">
    <name type="scientific">Marinobacterium alkalitolerans</name>
    <dbReference type="NCBI Taxonomy" id="1542925"/>
    <lineage>
        <taxon>Bacteria</taxon>
        <taxon>Pseudomonadati</taxon>
        <taxon>Pseudomonadota</taxon>
        <taxon>Gammaproteobacteria</taxon>
        <taxon>Oceanospirillales</taxon>
        <taxon>Oceanospirillaceae</taxon>
        <taxon>Marinobacterium</taxon>
    </lineage>
</organism>
<sequence length="127" mass="14139">MDNNALTLKIALKHASVRRVLFFSTLMALATGWLGGQLTRPVLGMEVTFHNVSTQMIESIQLDFGSAASQSRIQAFRLPPGESRTLALNHTPGMGFNVQILYRDGRKQEFCALRGDDRTQPELPLRP</sequence>
<keyword evidence="1" id="KW-0812">Transmembrane</keyword>
<evidence type="ECO:0000313" key="3">
    <source>
        <dbReference type="Proteomes" id="UP000810171"/>
    </source>
</evidence>
<evidence type="ECO:0000313" key="2">
    <source>
        <dbReference type="EMBL" id="MBP0047356.1"/>
    </source>
</evidence>
<dbReference type="EMBL" id="JACVEW010000001">
    <property type="protein sequence ID" value="MBP0047356.1"/>
    <property type="molecule type" value="Genomic_DNA"/>
</dbReference>
<protein>
    <submittedName>
        <fullName evidence="2">Uncharacterized protein</fullName>
    </submittedName>
</protein>
<feature type="transmembrane region" description="Helical" evidence="1">
    <location>
        <begin position="20"/>
        <end position="38"/>
    </location>
</feature>
<keyword evidence="1" id="KW-0472">Membrane</keyword>
<keyword evidence="3" id="KW-1185">Reference proteome</keyword>
<evidence type="ECO:0000256" key="1">
    <source>
        <dbReference type="SAM" id="Phobius"/>
    </source>
</evidence>
<name>A0ABS3Z6X9_9GAMM</name>
<keyword evidence="1" id="KW-1133">Transmembrane helix</keyword>
<proteinExistence type="predicted"/>
<dbReference type="RefSeq" id="WP_209285959.1">
    <property type="nucleotide sequence ID" value="NZ_JACVEW010000001.1"/>
</dbReference>